<dbReference type="Gene3D" id="1.25.40.10">
    <property type="entry name" value="Tetratricopeptide repeat domain"/>
    <property type="match status" value="1"/>
</dbReference>
<evidence type="ECO:0000313" key="9">
    <source>
        <dbReference type="Proteomes" id="UP000267049"/>
    </source>
</evidence>
<accession>A0A3M8SR12</accession>
<dbReference type="AlphaFoldDB" id="A0A3M8SR12"/>
<evidence type="ECO:0000256" key="4">
    <source>
        <dbReference type="PROSITE-ProRule" id="PRU00339"/>
    </source>
</evidence>
<dbReference type="InterPro" id="IPR056412">
    <property type="entry name" value="Ig_CycH"/>
</dbReference>
<keyword evidence="5" id="KW-0812">Transmembrane</keyword>
<evidence type="ECO:0000256" key="3">
    <source>
        <dbReference type="ARBA" id="ARBA00022803"/>
    </source>
</evidence>
<evidence type="ECO:0000256" key="1">
    <source>
        <dbReference type="ARBA" id="ARBA00022737"/>
    </source>
</evidence>
<proteinExistence type="predicted"/>
<dbReference type="PROSITE" id="PS50005">
    <property type="entry name" value="TPR"/>
    <property type="match status" value="1"/>
</dbReference>
<dbReference type="InterPro" id="IPR051263">
    <property type="entry name" value="C-type_cytochrome_biogenesis"/>
</dbReference>
<keyword evidence="9" id="KW-1185">Reference proteome</keyword>
<dbReference type="InterPro" id="IPR056413">
    <property type="entry name" value="TPR_CcmH_CycH"/>
</dbReference>
<evidence type="ECO:0000256" key="5">
    <source>
        <dbReference type="SAM" id="Phobius"/>
    </source>
</evidence>
<protein>
    <submittedName>
        <fullName evidence="8">Cytochrome C biogenesis protein</fullName>
    </submittedName>
</protein>
<dbReference type="GO" id="GO:0017004">
    <property type="term" value="P:cytochrome complex assembly"/>
    <property type="evidence" value="ECO:0007669"/>
    <property type="project" value="UniProtKB-KW"/>
</dbReference>
<dbReference type="EMBL" id="RIBS01000005">
    <property type="protein sequence ID" value="RNF83145.1"/>
    <property type="molecule type" value="Genomic_DNA"/>
</dbReference>
<reference evidence="8 9" key="1">
    <citation type="submission" date="2018-11" db="EMBL/GenBank/DDBJ databases">
        <title>Lysobacter cryohumiis sp. nov., isolated from soil in the Tianshan Mountains, Xinjiang, China.</title>
        <authorList>
            <person name="Luo Y."/>
            <person name="Sheng H."/>
        </authorList>
    </citation>
    <scope>NUCLEOTIDE SEQUENCE [LARGE SCALE GENOMIC DNA]</scope>
    <source>
        <strain evidence="8 9">ZS60</strain>
    </source>
</reference>
<feature type="domain" description="Cytochrome c-type biogenesis protein H TPR" evidence="7">
    <location>
        <begin position="73"/>
        <end position="188"/>
    </location>
</feature>
<feature type="repeat" description="TPR" evidence="4">
    <location>
        <begin position="84"/>
        <end position="117"/>
    </location>
</feature>
<comment type="caution">
    <text evidence="8">The sequence shown here is derived from an EMBL/GenBank/DDBJ whole genome shotgun (WGS) entry which is preliminary data.</text>
</comment>
<dbReference type="InterPro" id="IPR011990">
    <property type="entry name" value="TPR-like_helical_dom_sf"/>
</dbReference>
<dbReference type="OrthoDB" id="9776053at2"/>
<name>A0A3M8SR12_9GAMM</name>
<keyword evidence="3 4" id="KW-0802">TPR repeat</keyword>
<evidence type="ECO:0000256" key="2">
    <source>
        <dbReference type="ARBA" id="ARBA00022748"/>
    </source>
</evidence>
<organism evidence="8 9">
    <name type="scientific">Montanilutibacter psychrotolerans</name>
    <dbReference type="NCBI Taxonomy" id="1327343"/>
    <lineage>
        <taxon>Bacteria</taxon>
        <taxon>Pseudomonadati</taxon>
        <taxon>Pseudomonadota</taxon>
        <taxon>Gammaproteobacteria</taxon>
        <taxon>Lysobacterales</taxon>
        <taxon>Lysobacteraceae</taxon>
        <taxon>Montanilutibacter</taxon>
    </lineage>
</organism>
<feature type="transmembrane region" description="Helical" evidence="5">
    <location>
        <begin position="27"/>
        <end position="49"/>
    </location>
</feature>
<dbReference type="Proteomes" id="UP000267049">
    <property type="component" value="Unassembled WGS sequence"/>
</dbReference>
<keyword evidence="5" id="KW-0472">Membrane</keyword>
<gene>
    <name evidence="8" type="ORF">EER27_11570</name>
</gene>
<dbReference type="RefSeq" id="WP_123088277.1">
    <property type="nucleotide sequence ID" value="NZ_RIBS01000005.1"/>
</dbReference>
<keyword evidence="5" id="KW-1133">Transmembrane helix</keyword>
<evidence type="ECO:0000259" key="6">
    <source>
        <dbReference type="Pfam" id="PF23892"/>
    </source>
</evidence>
<keyword evidence="2" id="KW-0201">Cytochrome c-type biogenesis</keyword>
<sequence>MTAFVFASALLVLVVLAFVLRPLWQARPLAGAGISIAIAVVVGLLYVVVGTPRALDPAQREPIDRIADAIPMLQAELARDPSQLEGWRLLARAQADAGRLPEARDAFARAARLAPDDADVLVEAAESRAVANPARVFDAQALALLHRALKLQPMHQRGRWFLGIAQRQAKQPAEAAKTWEPLLAMVDERTGASLRAQIDDARADAGLPPLPAAPVEPAAPVGRSIAVSVSLDPRLAMGLPPDAVVFVIARQPGMRMPAAAKKLPAASLPQVVNLDDRDSPMPTLKLSQLQDIEISARISASGDATPRKGDFQATPAVITHDQQAAAVLIDRVVE</sequence>
<dbReference type="SUPFAM" id="SSF48452">
    <property type="entry name" value="TPR-like"/>
    <property type="match status" value="1"/>
</dbReference>
<dbReference type="InterPro" id="IPR019734">
    <property type="entry name" value="TPR_rpt"/>
</dbReference>
<dbReference type="Pfam" id="PF23914">
    <property type="entry name" value="TPR_CcmH_CycH"/>
    <property type="match status" value="1"/>
</dbReference>
<keyword evidence="1" id="KW-0677">Repeat</keyword>
<evidence type="ECO:0000313" key="8">
    <source>
        <dbReference type="EMBL" id="RNF83145.1"/>
    </source>
</evidence>
<dbReference type="Pfam" id="PF23892">
    <property type="entry name" value="Ig_CycH"/>
    <property type="match status" value="1"/>
</dbReference>
<dbReference type="PANTHER" id="PTHR47870">
    <property type="entry name" value="CYTOCHROME C-TYPE BIOGENESIS PROTEIN CCMH"/>
    <property type="match status" value="1"/>
</dbReference>
<dbReference type="PANTHER" id="PTHR47870:SF1">
    <property type="entry name" value="CYTOCHROME C-TYPE BIOGENESIS PROTEIN CCMH"/>
    <property type="match status" value="1"/>
</dbReference>
<feature type="domain" description="Cytochrome c-type biogenesis protein H Ig-like" evidence="6">
    <location>
        <begin position="225"/>
        <end position="330"/>
    </location>
</feature>
<evidence type="ECO:0000259" key="7">
    <source>
        <dbReference type="Pfam" id="PF23914"/>
    </source>
</evidence>